<dbReference type="SUPFAM" id="SSF55174">
    <property type="entry name" value="Alpha-L RNA-binding motif"/>
    <property type="match status" value="1"/>
</dbReference>
<dbReference type="GO" id="GO:0120159">
    <property type="term" value="F:rRNA pseudouridine synthase activity"/>
    <property type="evidence" value="ECO:0007669"/>
    <property type="project" value="UniProtKB-ARBA"/>
</dbReference>
<name>A0A518BMV9_9BACT</name>
<dbReference type="PROSITE" id="PS50889">
    <property type="entry name" value="S4"/>
    <property type="match status" value="1"/>
</dbReference>
<keyword evidence="4" id="KW-0694">RNA-binding</keyword>
<evidence type="ECO:0000313" key="7">
    <source>
        <dbReference type="EMBL" id="QDU68276.1"/>
    </source>
</evidence>
<feature type="active site" evidence="3">
    <location>
        <position position="141"/>
    </location>
</feature>
<dbReference type="CDD" id="cd00165">
    <property type="entry name" value="S4"/>
    <property type="match status" value="1"/>
</dbReference>
<organism evidence="7 8">
    <name type="scientific">Engelhardtia mirabilis</name>
    <dbReference type="NCBI Taxonomy" id="2528011"/>
    <lineage>
        <taxon>Bacteria</taxon>
        <taxon>Pseudomonadati</taxon>
        <taxon>Planctomycetota</taxon>
        <taxon>Planctomycetia</taxon>
        <taxon>Planctomycetia incertae sedis</taxon>
        <taxon>Engelhardtia</taxon>
    </lineage>
</organism>
<feature type="domain" description="RNA-binding S4" evidence="6">
    <location>
        <begin position="19"/>
        <end position="77"/>
    </location>
</feature>
<dbReference type="Gene3D" id="3.10.290.10">
    <property type="entry name" value="RNA-binding S4 domain"/>
    <property type="match status" value="1"/>
</dbReference>
<dbReference type="EC" id="5.4.99.-" evidence="5"/>
<comment type="similarity">
    <text evidence="1 5">Belongs to the pseudouridine synthase RluA family.</text>
</comment>
<evidence type="ECO:0000256" key="3">
    <source>
        <dbReference type="PIRSR" id="PIRSR606225-1"/>
    </source>
</evidence>
<dbReference type="Pfam" id="PF00849">
    <property type="entry name" value="PseudoU_synth_2"/>
    <property type="match status" value="1"/>
</dbReference>
<dbReference type="NCBIfam" id="TIGR00005">
    <property type="entry name" value="rluA_subfam"/>
    <property type="match status" value="1"/>
</dbReference>
<dbReference type="SMART" id="SM00363">
    <property type="entry name" value="S4"/>
    <property type="match status" value="1"/>
</dbReference>
<dbReference type="InterPro" id="IPR006224">
    <property type="entry name" value="PsdUridine_synth_RluA-like_CS"/>
</dbReference>
<keyword evidence="2 5" id="KW-0413">Isomerase</keyword>
<evidence type="ECO:0000256" key="1">
    <source>
        <dbReference type="ARBA" id="ARBA00010876"/>
    </source>
</evidence>
<comment type="function">
    <text evidence="5">Responsible for synthesis of pseudouridine from uracil.</text>
</comment>
<dbReference type="InterPro" id="IPR006145">
    <property type="entry name" value="PsdUridine_synth_RsuA/RluA"/>
</dbReference>
<dbReference type="PANTHER" id="PTHR21600:SF87">
    <property type="entry name" value="RNA PSEUDOURIDYLATE SYNTHASE DOMAIN-CONTAINING PROTEIN 1"/>
    <property type="match status" value="1"/>
</dbReference>
<dbReference type="CDD" id="cd02869">
    <property type="entry name" value="PseudoU_synth_RluA_like"/>
    <property type="match status" value="1"/>
</dbReference>
<evidence type="ECO:0000256" key="4">
    <source>
        <dbReference type="PROSITE-ProRule" id="PRU00182"/>
    </source>
</evidence>
<evidence type="ECO:0000259" key="6">
    <source>
        <dbReference type="SMART" id="SM00363"/>
    </source>
</evidence>
<dbReference type="AlphaFoldDB" id="A0A518BMV9"/>
<dbReference type="Gene3D" id="3.30.2350.10">
    <property type="entry name" value="Pseudouridine synthase"/>
    <property type="match status" value="1"/>
</dbReference>
<dbReference type="InterPro" id="IPR002942">
    <property type="entry name" value="S4_RNA-bd"/>
</dbReference>
<sequence length="314" mass="34231">MTDAGPPDERAVPRELAGQSLDRVLAGLWPDQTRSAWQKRVRRGEVRLDGKVVNRSNLRIQKGQRVSVGGAVAEAGQVAPLPDPTVLFEDEHVLALDKPPGWLTHAADRAAGPTIVSFAAKLGPLADAEDPDRPGVVHRLDRGTSGVILLARTPLALERLRDAFRARRTDKRYTALVHGEPAVDEFEVDLPLRGGASGADRQLAGRHAKAKEARTRVWVLERLGAASLVECKPETGRRHQIRVHLQEAGFPVVNDPLYRAPAELRPTVPRLPRGRHALHAASLTLRHPAGGRELSVRAPLPEDLLGALEVLRGR</sequence>
<dbReference type="PANTHER" id="PTHR21600">
    <property type="entry name" value="MITOCHONDRIAL RNA PSEUDOURIDINE SYNTHASE"/>
    <property type="match status" value="1"/>
</dbReference>
<dbReference type="SUPFAM" id="SSF55120">
    <property type="entry name" value="Pseudouridine synthase"/>
    <property type="match status" value="1"/>
</dbReference>
<dbReference type="GO" id="GO:0003723">
    <property type="term" value="F:RNA binding"/>
    <property type="evidence" value="ECO:0007669"/>
    <property type="project" value="UniProtKB-KW"/>
</dbReference>
<dbReference type="GO" id="GO:0000455">
    <property type="term" value="P:enzyme-directed rRNA pseudouridine synthesis"/>
    <property type="evidence" value="ECO:0007669"/>
    <property type="project" value="UniProtKB-ARBA"/>
</dbReference>
<gene>
    <name evidence="7" type="primary">rluD_1</name>
    <name evidence="7" type="ORF">Pla133_33720</name>
</gene>
<evidence type="ECO:0000256" key="2">
    <source>
        <dbReference type="ARBA" id="ARBA00023235"/>
    </source>
</evidence>
<dbReference type="InterPro" id="IPR006225">
    <property type="entry name" value="PsdUridine_synth_RluC/D"/>
</dbReference>
<evidence type="ECO:0000313" key="8">
    <source>
        <dbReference type="Proteomes" id="UP000316921"/>
    </source>
</evidence>
<comment type="catalytic activity">
    <reaction evidence="5">
        <text>a uridine in RNA = a pseudouridine in RNA</text>
        <dbReference type="Rhea" id="RHEA:48348"/>
        <dbReference type="Rhea" id="RHEA-COMP:12068"/>
        <dbReference type="Rhea" id="RHEA-COMP:12069"/>
        <dbReference type="ChEBI" id="CHEBI:65314"/>
        <dbReference type="ChEBI" id="CHEBI:65315"/>
    </reaction>
</comment>
<dbReference type="PROSITE" id="PS01129">
    <property type="entry name" value="PSI_RLU"/>
    <property type="match status" value="1"/>
</dbReference>
<dbReference type="KEGG" id="pbap:Pla133_33720"/>
<evidence type="ECO:0000256" key="5">
    <source>
        <dbReference type="RuleBase" id="RU362028"/>
    </source>
</evidence>
<reference evidence="7 8" key="1">
    <citation type="submission" date="2019-02" db="EMBL/GenBank/DDBJ databases">
        <title>Deep-cultivation of Planctomycetes and their phenomic and genomic characterization uncovers novel biology.</title>
        <authorList>
            <person name="Wiegand S."/>
            <person name="Jogler M."/>
            <person name="Boedeker C."/>
            <person name="Pinto D."/>
            <person name="Vollmers J."/>
            <person name="Rivas-Marin E."/>
            <person name="Kohn T."/>
            <person name="Peeters S.H."/>
            <person name="Heuer A."/>
            <person name="Rast P."/>
            <person name="Oberbeckmann S."/>
            <person name="Bunk B."/>
            <person name="Jeske O."/>
            <person name="Meyerdierks A."/>
            <person name="Storesund J.E."/>
            <person name="Kallscheuer N."/>
            <person name="Luecker S."/>
            <person name="Lage O.M."/>
            <person name="Pohl T."/>
            <person name="Merkel B.J."/>
            <person name="Hornburger P."/>
            <person name="Mueller R.-W."/>
            <person name="Bruemmer F."/>
            <person name="Labrenz M."/>
            <person name="Spormann A.M."/>
            <person name="Op den Camp H."/>
            <person name="Overmann J."/>
            <person name="Amann R."/>
            <person name="Jetten M.S.M."/>
            <person name="Mascher T."/>
            <person name="Medema M.H."/>
            <person name="Devos D.P."/>
            <person name="Kaster A.-K."/>
            <person name="Ovreas L."/>
            <person name="Rohde M."/>
            <person name="Galperin M.Y."/>
            <person name="Jogler C."/>
        </authorList>
    </citation>
    <scope>NUCLEOTIDE SEQUENCE [LARGE SCALE GENOMIC DNA]</scope>
    <source>
        <strain evidence="7 8">Pla133</strain>
    </source>
</reference>
<dbReference type="EMBL" id="CP036287">
    <property type="protein sequence ID" value="QDU68276.1"/>
    <property type="molecule type" value="Genomic_DNA"/>
</dbReference>
<dbReference type="InterPro" id="IPR020103">
    <property type="entry name" value="PsdUridine_synth_cat_dom_sf"/>
</dbReference>
<dbReference type="Proteomes" id="UP000316921">
    <property type="component" value="Chromosome"/>
</dbReference>
<keyword evidence="8" id="KW-1185">Reference proteome</keyword>
<dbReference type="InterPro" id="IPR050188">
    <property type="entry name" value="RluA_PseudoU_synthase"/>
</dbReference>
<dbReference type="RefSeq" id="WP_419191611.1">
    <property type="nucleotide sequence ID" value="NZ_CP036287.1"/>
</dbReference>
<proteinExistence type="inferred from homology"/>
<dbReference type="InterPro" id="IPR036986">
    <property type="entry name" value="S4_RNA-bd_sf"/>
</dbReference>
<protein>
    <recommendedName>
        <fullName evidence="5">Pseudouridine synthase</fullName>
        <ecNumber evidence="5">5.4.99.-</ecNumber>
    </recommendedName>
</protein>
<accession>A0A518BMV9</accession>